<organism evidence="2">
    <name type="scientific">Cyanothece sp. (strain PCC 7425 / ATCC 29141)</name>
    <dbReference type="NCBI Taxonomy" id="395961"/>
    <lineage>
        <taxon>Bacteria</taxon>
        <taxon>Bacillati</taxon>
        <taxon>Cyanobacteriota</taxon>
        <taxon>Cyanophyceae</taxon>
        <taxon>Gomontiellales</taxon>
        <taxon>Cyanothecaceae</taxon>
        <taxon>Cyanothece</taxon>
    </lineage>
</organism>
<evidence type="ECO:0000313" key="2">
    <source>
        <dbReference type="EMBL" id="ACL47587.1"/>
    </source>
</evidence>
<accession>B8HYT9</accession>
<proteinExistence type="predicted"/>
<dbReference type="AlphaFoldDB" id="B8HYT9"/>
<dbReference type="KEGG" id="cyn:Cyan7425_5326"/>
<gene>
    <name evidence="2" type="ordered locus">Cyan7425_5326</name>
</gene>
<keyword evidence="2" id="KW-0614">Plasmid</keyword>
<reference evidence="2" key="1">
    <citation type="submission" date="2009-01" db="EMBL/GenBank/DDBJ databases">
        <title>Complete sequence of plasmid1 Cyanothece sp. PCC 7425.</title>
        <authorList>
            <consortium name="US DOE Joint Genome Institute"/>
            <person name="Lucas S."/>
            <person name="Copeland A."/>
            <person name="Lapidus A."/>
            <person name="Glavina del Rio T."/>
            <person name="Dalin E."/>
            <person name="Tice H."/>
            <person name="Bruce D."/>
            <person name="Goodwin L."/>
            <person name="Pitluck S."/>
            <person name="Sims D."/>
            <person name="Meineke L."/>
            <person name="Brettin T."/>
            <person name="Detter J.C."/>
            <person name="Han C."/>
            <person name="Larimer F."/>
            <person name="Land M."/>
            <person name="Hauser L."/>
            <person name="Kyrpides N."/>
            <person name="Ovchinnikova G."/>
            <person name="Liberton M."/>
            <person name="Stoeckel J."/>
            <person name="Banerjee A."/>
            <person name="Singh A."/>
            <person name="Page L."/>
            <person name="Sato H."/>
            <person name="Zhao L."/>
            <person name="Sherman L."/>
            <person name="Pakrasi H."/>
            <person name="Richardson P."/>
        </authorList>
    </citation>
    <scope>NUCLEOTIDE SEQUENCE</scope>
    <source>
        <strain evidence="2">PCC 7425</strain>
        <plasmid evidence="2">pP742501</plasmid>
    </source>
</reference>
<feature type="coiled-coil region" evidence="1">
    <location>
        <begin position="96"/>
        <end position="133"/>
    </location>
</feature>
<evidence type="ECO:0000256" key="1">
    <source>
        <dbReference type="SAM" id="Coils"/>
    </source>
</evidence>
<dbReference type="HOGENOM" id="CLU_1270558_0_0_3"/>
<dbReference type="EMBL" id="CP001345">
    <property type="protein sequence ID" value="ACL47587.1"/>
    <property type="molecule type" value="Genomic_DNA"/>
</dbReference>
<name>B8HYT9_CYAP4</name>
<keyword evidence="1" id="KW-0175">Coiled coil</keyword>
<protein>
    <submittedName>
        <fullName evidence="2">Uncharacterized protein</fullName>
    </submittedName>
</protein>
<sequence length="217" mass="24968">MMAMQYPEPKKSLNELVRELARNITRKQLVAIAREHGWQIVQGGKEPFKAIREGYPCVSIPGHYDNAIINRRTAARILKLLLAPTFDNNLYPGELEDKLAYLLQELESQREKAEQAECQLQQALSTIFNLTADVEAGLALADETEQRNHTLCRELNRYSRWVAGLKRKVAALIQQRAEQEQEMLAIAEVVERKEMNEHRSVEKLKQIKLSNVKHIAR</sequence>
<geneLocation type="plasmid" evidence="2">
    <name>pP742501</name>
</geneLocation>